<sequence>MELHRKNRLIYDEADCIRQIGNSVSGALKNISAYEKVYQVSIHDELTGLYNRSYCSEFMKNLDIMEHPIGMIYLDMDNFKLYNDLYGEETGDQILKWSASQVQNLCSDKMSVFRVGSNEFLIIAEENRKEILLSFARLIQNTILEQKEDKPKVIQPITFSIGIAWDKNMAESAGKLFRQARRAAFYAKGNGKNHIEIYEKSFEGQEQSREKGYEQVTPTIFALMAAVDAKDSFTFEHSENVSGYAMKLAAKMGLPKDDIQTAKVAGLLHDIGKIGIPESILKKKGKLTDEEYEVMKTHVENSIEMIHFLPNMNYVIPAVLSHHERYDGKGYPGGVKGTDIPILGRILAVCDSFDAMVSRRAYKDALSVEYAIGELEKGKGTQFDPDVAEAFIELIEEDPSFQVKAS</sequence>
<dbReference type="PROSITE" id="PS51831">
    <property type="entry name" value="HD"/>
    <property type="match status" value="1"/>
</dbReference>
<dbReference type="InterPro" id="IPR000160">
    <property type="entry name" value="GGDEF_dom"/>
</dbReference>
<dbReference type="SMART" id="SM00267">
    <property type="entry name" value="GGDEF"/>
    <property type="match status" value="1"/>
</dbReference>
<dbReference type="Pfam" id="PF13487">
    <property type="entry name" value="HD_5"/>
    <property type="match status" value="1"/>
</dbReference>
<dbReference type="InterPro" id="IPR003607">
    <property type="entry name" value="HD/PDEase_dom"/>
</dbReference>
<feature type="domain" description="HD" evidence="2">
    <location>
        <begin position="234"/>
        <end position="356"/>
    </location>
</feature>
<evidence type="ECO:0000313" key="4">
    <source>
        <dbReference type="EMBL" id="RHC99980.1"/>
    </source>
</evidence>
<evidence type="ECO:0000313" key="5">
    <source>
        <dbReference type="Proteomes" id="UP000266391"/>
    </source>
</evidence>
<dbReference type="CDD" id="cd00077">
    <property type="entry name" value="HDc"/>
    <property type="match status" value="1"/>
</dbReference>
<comment type="caution">
    <text evidence="4">The sequence shown here is derived from an EMBL/GenBank/DDBJ whole genome shotgun (WGS) entry which is preliminary data.</text>
</comment>
<dbReference type="Pfam" id="PF00990">
    <property type="entry name" value="GGDEF"/>
    <property type="match status" value="1"/>
</dbReference>
<dbReference type="Gene3D" id="3.30.70.270">
    <property type="match status" value="1"/>
</dbReference>
<dbReference type="PROSITE" id="PS50887">
    <property type="entry name" value="GGDEF"/>
    <property type="match status" value="1"/>
</dbReference>
<dbReference type="AlphaFoldDB" id="A0A396ACZ7"/>
<feature type="domain" description="GGDEF" evidence="1">
    <location>
        <begin position="67"/>
        <end position="200"/>
    </location>
</feature>
<dbReference type="SMART" id="SM00471">
    <property type="entry name" value="HDc"/>
    <property type="match status" value="1"/>
</dbReference>
<dbReference type="NCBIfam" id="TIGR00277">
    <property type="entry name" value="HDIG"/>
    <property type="match status" value="1"/>
</dbReference>
<dbReference type="InterPro" id="IPR029787">
    <property type="entry name" value="Nucleotide_cyclase"/>
</dbReference>
<feature type="domain" description="HD-GYP" evidence="3">
    <location>
        <begin position="212"/>
        <end position="406"/>
    </location>
</feature>
<dbReference type="InterPro" id="IPR037522">
    <property type="entry name" value="HD_GYP_dom"/>
</dbReference>
<evidence type="ECO:0000259" key="2">
    <source>
        <dbReference type="PROSITE" id="PS51831"/>
    </source>
</evidence>
<reference evidence="4 5" key="1">
    <citation type="submission" date="2018-08" db="EMBL/GenBank/DDBJ databases">
        <title>A genome reference for cultivated species of the human gut microbiota.</title>
        <authorList>
            <person name="Zou Y."/>
            <person name="Xue W."/>
            <person name="Luo G."/>
        </authorList>
    </citation>
    <scope>NUCLEOTIDE SEQUENCE [LARGE SCALE GENOMIC DNA]</scope>
    <source>
        <strain evidence="4 5">AM32-8LB</strain>
    </source>
</reference>
<dbReference type="CDD" id="cd01949">
    <property type="entry name" value="GGDEF"/>
    <property type="match status" value="1"/>
</dbReference>
<name>A0A396ACZ7_9FIRM</name>
<organism evidence="4 5">
    <name type="scientific">Roseburia inulinivorans</name>
    <dbReference type="NCBI Taxonomy" id="360807"/>
    <lineage>
        <taxon>Bacteria</taxon>
        <taxon>Bacillati</taxon>
        <taxon>Bacillota</taxon>
        <taxon>Clostridia</taxon>
        <taxon>Lachnospirales</taxon>
        <taxon>Lachnospiraceae</taxon>
        <taxon>Roseburia</taxon>
    </lineage>
</organism>
<dbReference type="Proteomes" id="UP000266391">
    <property type="component" value="Unassembled WGS sequence"/>
</dbReference>
<gene>
    <name evidence="4" type="ORF">DW813_14235</name>
</gene>
<dbReference type="SUPFAM" id="SSF55073">
    <property type="entry name" value="Nucleotide cyclase"/>
    <property type="match status" value="1"/>
</dbReference>
<dbReference type="EMBL" id="QSIQ01000029">
    <property type="protein sequence ID" value="RHC99980.1"/>
    <property type="molecule type" value="Genomic_DNA"/>
</dbReference>
<dbReference type="SUPFAM" id="SSF109604">
    <property type="entry name" value="HD-domain/PDEase-like"/>
    <property type="match status" value="1"/>
</dbReference>
<protein>
    <submittedName>
        <fullName evidence="4">Diguanylate cyclase</fullName>
    </submittedName>
</protein>
<proteinExistence type="predicted"/>
<evidence type="ECO:0000259" key="1">
    <source>
        <dbReference type="PROSITE" id="PS50887"/>
    </source>
</evidence>
<evidence type="ECO:0000259" key="3">
    <source>
        <dbReference type="PROSITE" id="PS51832"/>
    </source>
</evidence>
<dbReference type="InterPro" id="IPR043128">
    <property type="entry name" value="Rev_trsase/Diguanyl_cyclase"/>
</dbReference>
<dbReference type="Gene3D" id="1.10.3210.10">
    <property type="entry name" value="Hypothetical protein af1432"/>
    <property type="match status" value="1"/>
</dbReference>
<accession>A0A396ACZ7</accession>
<dbReference type="PANTHER" id="PTHR43155">
    <property type="entry name" value="CYCLIC DI-GMP PHOSPHODIESTERASE PA4108-RELATED"/>
    <property type="match status" value="1"/>
</dbReference>
<dbReference type="InterPro" id="IPR006674">
    <property type="entry name" value="HD_domain"/>
</dbReference>
<dbReference type="InterPro" id="IPR006675">
    <property type="entry name" value="HDIG_dom"/>
</dbReference>
<dbReference type="PROSITE" id="PS51832">
    <property type="entry name" value="HD_GYP"/>
    <property type="match status" value="1"/>
</dbReference>
<dbReference type="RefSeq" id="WP_118093554.1">
    <property type="nucleotide sequence ID" value="NZ_QSIQ01000029.1"/>
</dbReference>
<dbReference type="NCBIfam" id="TIGR00254">
    <property type="entry name" value="GGDEF"/>
    <property type="match status" value="1"/>
</dbReference>